<evidence type="ECO:0000313" key="4">
    <source>
        <dbReference type="Proteomes" id="UP001347796"/>
    </source>
</evidence>
<dbReference type="GO" id="GO:0008270">
    <property type="term" value="F:zinc ion binding"/>
    <property type="evidence" value="ECO:0007669"/>
    <property type="project" value="UniProtKB-KW"/>
</dbReference>
<dbReference type="InterPro" id="IPR011604">
    <property type="entry name" value="PDDEXK-like_dom_sf"/>
</dbReference>
<gene>
    <name evidence="3" type="ORF">SNE40_018445</name>
</gene>
<organism evidence="3 4">
    <name type="scientific">Patella caerulea</name>
    <name type="common">Rayed Mediterranean limpet</name>
    <dbReference type="NCBI Taxonomy" id="87958"/>
    <lineage>
        <taxon>Eukaryota</taxon>
        <taxon>Metazoa</taxon>
        <taxon>Spiralia</taxon>
        <taxon>Lophotrochozoa</taxon>
        <taxon>Mollusca</taxon>
        <taxon>Gastropoda</taxon>
        <taxon>Patellogastropoda</taxon>
        <taxon>Patelloidea</taxon>
        <taxon>Patellidae</taxon>
        <taxon>Patella</taxon>
    </lineage>
</organism>
<reference evidence="3 4" key="1">
    <citation type="submission" date="2024-01" db="EMBL/GenBank/DDBJ databases">
        <title>The genome of the rayed Mediterranean limpet Patella caerulea (Linnaeus, 1758).</title>
        <authorList>
            <person name="Anh-Thu Weber A."/>
            <person name="Halstead-Nussloch G."/>
        </authorList>
    </citation>
    <scope>NUCLEOTIDE SEQUENCE [LARGE SCALE GENOMIC DNA]</scope>
    <source>
        <strain evidence="3">AATW-2023a</strain>
        <tissue evidence="3">Whole specimen</tissue>
    </source>
</reference>
<dbReference type="PROSITE" id="PS50966">
    <property type="entry name" value="ZF_SWIM"/>
    <property type="match status" value="1"/>
</dbReference>
<dbReference type="InterPro" id="IPR003034">
    <property type="entry name" value="SAP_dom"/>
</dbReference>
<dbReference type="Proteomes" id="UP001347796">
    <property type="component" value="Unassembled WGS sequence"/>
</dbReference>
<evidence type="ECO:0000259" key="2">
    <source>
        <dbReference type="PROSITE" id="PS50966"/>
    </source>
</evidence>
<keyword evidence="4" id="KW-1185">Reference proteome</keyword>
<dbReference type="InterPro" id="IPR036361">
    <property type="entry name" value="SAP_dom_sf"/>
</dbReference>
<dbReference type="InterPro" id="IPR011335">
    <property type="entry name" value="Restrct_endonuc-II-like"/>
</dbReference>
<sequence>MASTSNTNFHYVSLNEDDVPGAKLPYSLIENHSVVQLQRWLHCRQLKSSGNRQELIERVQQCRVAGKAKDIPVSIDGGKWYNLKLQKLKDQDTGRSQIPILPITGWNVFPSVNLPKHFNKGHIHHHIVESVQFIHQTNSEDDEDDSENIEDLHTAKPMRKGKEFFRSGHVQSMKDCLKGGVYNLKAKIMASYSVDTMYDTTLQISPESGFVRDASCTCKASAMGRCNHVCALLFALEDFIEKQGEDPNTCTSVLCEWNKGRKKQKDPKRVTDASYGSQKKKRVDDIISHDPTPKYTRETQDTVNDFVHSMESGPSSSSKSMWLTLLVRQYEDYQLTSDLKDNLVRRTKVLLNEIAIPHSVYSQEIVKEQRSHDWFLQRRVRVTASQSKTIAGVCKPRSVFNILKKALWENHDKGLKTKAMLYGITNEKTAFQAYKMWISGPRNWLLGKLKLPGIGM</sequence>
<keyword evidence="1" id="KW-0862">Zinc</keyword>
<evidence type="ECO:0000313" key="3">
    <source>
        <dbReference type="EMBL" id="KAK6169926.1"/>
    </source>
</evidence>
<dbReference type="InterPro" id="IPR007527">
    <property type="entry name" value="Znf_SWIM"/>
</dbReference>
<keyword evidence="1" id="KW-0863">Zinc-finger</keyword>
<dbReference type="PANTHER" id="PTHR47526:SF3">
    <property type="entry name" value="PHD-TYPE DOMAIN-CONTAINING PROTEIN"/>
    <property type="match status" value="1"/>
</dbReference>
<evidence type="ECO:0000256" key="1">
    <source>
        <dbReference type="PROSITE-ProRule" id="PRU00325"/>
    </source>
</evidence>
<accession>A0AAN8J665</accession>
<dbReference type="Gene3D" id="3.90.320.10">
    <property type="match status" value="1"/>
</dbReference>
<dbReference type="PANTHER" id="PTHR47526">
    <property type="entry name" value="ATP-DEPENDENT DNA HELICASE"/>
    <property type="match status" value="1"/>
</dbReference>
<dbReference type="EMBL" id="JAZGQO010000014">
    <property type="protein sequence ID" value="KAK6169926.1"/>
    <property type="molecule type" value="Genomic_DNA"/>
</dbReference>
<protein>
    <recommendedName>
        <fullName evidence="2">SWIM-type domain-containing protein</fullName>
    </recommendedName>
</protein>
<keyword evidence="1" id="KW-0479">Metal-binding</keyword>
<name>A0AAN8J665_PATCE</name>
<proteinExistence type="predicted"/>
<dbReference type="SUPFAM" id="SSF52980">
    <property type="entry name" value="Restriction endonuclease-like"/>
    <property type="match status" value="1"/>
</dbReference>
<feature type="domain" description="SWIM-type" evidence="2">
    <location>
        <begin position="198"/>
        <end position="237"/>
    </location>
</feature>
<dbReference type="Pfam" id="PF02037">
    <property type="entry name" value="SAP"/>
    <property type="match status" value="1"/>
</dbReference>
<dbReference type="SUPFAM" id="SSF68906">
    <property type="entry name" value="SAP domain"/>
    <property type="match status" value="1"/>
</dbReference>
<dbReference type="AlphaFoldDB" id="A0AAN8J665"/>
<comment type="caution">
    <text evidence="3">The sequence shown here is derived from an EMBL/GenBank/DDBJ whole genome shotgun (WGS) entry which is preliminary data.</text>
</comment>
<dbReference type="GO" id="GO:0006281">
    <property type="term" value="P:DNA repair"/>
    <property type="evidence" value="ECO:0007669"/>
    <property type="project" value="UniProtKB-ARBA"/>
</dbReference>